<dbReference type="PROSITE" id="PS50011">
    <property type="entry name" value="PROTEIN_KINASE_DOM"/>
    <property type="match status" value="1"/>
</dbReference>
<proteinExistence type="predicted"/>
<dbReference type="GO" id="GO:0005524">
    <property type="term" value="F:ATP binding"/>
    <property type="evidence" value="ECO:0007669"/>
    <property type="project" value="UniProtKB-KW"/>
</dbReference>
<evidence type="ECO:0000313" key="8">
    <source>
        <dbReference type="Proteomes" id="UP000002640"/>
    </source>
</evidence>
<evidence type="ECO:0000256" key="4">
    <source>
        <dbReference type="ARBA" id="ARBA00022777"/>
    </source>
</evidence>
<evidence type="ECO:0000256" key="5">
    <source>
        <dbReference type="ARBA" id="ARBA00022840"/>
    </source>
</evidence>
<dbReference type="Gene3D" id="3.30.200.20">
    <property type="entry name" value="Phosphorylase Kinase, domain 1"/>
    <property type="match status" value="1"/>
</dbReference>
<dbReference type="InterPro" id="IPR008271">
    <property type="entry name" value="Ser/Thr_kinase_AS"/>
</dbReference>
<dbReference type="GO" id="GO:0005952">
    <property type="term" value="C:cAMP-dependent protein kinase complex"/>
    <property type="evidence" value="ECO:0007669"/>
    <property type="project" value="TreeGrafter"/>
</dbReference>
<dbReference type="OMA" id="QSMFLEH"/>
<evidence type="ECO:0000256" key="1">
    <source>
        <dbReference type="ARBA" id="ARBA00022527"/>
    </source>
</evidence>
<gene>
    <name evidence="7" type="ORF">PHYSODRAFT_293527</name>
</gene>
<keyword evidence="4" id="KW-0418">Kinase</keyword>
<dbReference type="Proteomes" id="UP000002640">
    <property type="component" value="Unassembled WGS sequence"/>
</dbReference>
<dbReference type="InParanoid" id="G4YK55"/>
<protein>
    <recommendedName>
        <fullName evidence="6">Protein kinase domain-containing protein</fullName>
    </recommendedName>
</protein>
<evidence type="ECO:0000256" key="2">
    <source>
        <dbReference type="ARBA" id="ARBA00022679"/>
    </source>
</evidence>
<sequence>MDDLEELQLLGRGGYASSSDLYALKRIPRSKIVSEQQKLRLEAEKFVLLHATSPFLCRGFESFATTAQVAFLLEFIDGRALYECVWKYRETGKFPEHVAKFFAAQLVLALRDLHAQGFIHRDLKSGNVLVGKDGFIKVIDFGLAKKLVGGADGDPTERTQSMCGTHYVMAPEVFYREAYGFAIDWWSLGVVIYEMAVGHPPWEYQCPAYSTMDEYFQLIKRVASSAHNYSEERLGDDLRSLVSGLLKLNPRERLGRNGAAEV</sequence>
<dbReference type="InterPro" id="IPR011009">
    <property type="entry name" value="Kinase-like_dom_sf"/>
</dbReference>
<dbReference type="Pfam" id="PF00069">
    <property type="entry name" value="Pkinase"/>
    <property type="match status" value="1"/>
</dbReference>
<dbReference type="SUPFAM" id="SSF56112">
    <property type="entry name" value="Protein kinase-like (PK-like)"/>
    <property type="match status" value="1"/>
</dbReference>
<dbReference type="PROSITE" id="PS00108">
    <property type="entry name" value="PROTEIN_KINASE_ST"/>
    <property type="match status" value="1"/>
</dbReference>
<name>G4YK55_PHYSP</name>
<keyword evidence="2" id="KW-0808">Transferase</keyword>
<evidence type="ECO:0000313" key="7">
    <source>
        <dbReference type="EMBL" id="EGZ27817.1"/>
    </source>
</evidence>
<dbReference type="PANTHER" id="PTHR24353:SF37">
    <property type="entry name" value="CAMP-DEPENDENT PROTEIN KINASE CATALYTIC SUBUNIT PRKX"/>
    <property type="match status" value="1"/>
</dbReference>
<dbReference type="STRING" id="1094619.G4YK55"/>
<dbReference type="PANTHER" id="PTHR24353">
    <property type="entry name" value="CYCLIC NUCLEOTIDE-DEPENDENT PROTEIN KINASE"/>
    <property type="match status" value="1"/>
</dbReference>
<dbReference type="InterPro" id="IPR000719">
    <property type="entry name" value="Prot_kinase_dom"/>
</dbReference>
<keyword evidence="5" id="KW-0067">ATP-binding</keyword>
<evidence type="ECO:0000256" key="3">
    <source>
        <dbReference type="ARBA" id="ARBA00022741"/>
    </source>
</evidence>
<organism evidence="7 8">
    <name type="scientific">Phytophthora sojae (strain P6497)</name>
    <name type="common">Soybean stem and root rot agent</name>
    <name type="synonym">Phytophthora megasperma f. sp. glycines</name>
    <dbReference type="NCBI Taxonomy" id="1094619"/>
    <lineage>
        <taxon>Eukaryota</taxon>
        <taxon>Sar</taxon>
        <taxon>Stramenopiles</taxon>
        <taxon>Oomycota</taxon>
        <taxon>Peronosporomycetes</taxon>
        <taxon>Peronosporales</taxon>
        <taxon>Peronosporaceae</taxon>
        <taxon>Phytophthora</taxon>
    </lineage>
</organism>
<dbReference type="Gene3D" id="1.10.510.10">
    <property type="entry name" value="Transferase(Phosphotransferase) domain 1"/>
    <property type="match status" value="1"/>
</dbReference>
<dbReference type="RefSeq" id="XP_009515092.1">
    <property type="nucleotide sequence ID" value="XM_009516797.1"/>
</dbReference>
<dbReference type="AlphaFoldDB" id="G4YK55"/>
<dbReference type="EMBL" id="JH159151">
    <property type="protein sequence ID" value="EGZ27817.1"/>
    <property type="molecule type" value="Genomic_DNA"/>
</dbReference>
<evidence type="ECO:0000259" key="6">
    <source>
        <dbReference type="PROSITE" id="PS50011"/>
    </source>
</evidence>
<feature type="domain" description="Protein kinase" evidence="6">
    <location>
        <begin position="4"/>
        <end position="262"/>
    </location>
</feature>
<keyword evidence="8" id="KW-1185">Reference proteome</keyword>
<keyword evidence="3" id="KW-0547">Nucleotide-binding</keyword>
<accession>G4YK55</accession>
<dbReference type="SMR" id="G4YK55"/>
<reference evidence="7 8" key="1">
    <citation type="journal article" date="2006" name="Science">
        <title>Phytophthora genome sequences uncover evolutionary origins and mechanisms of pathogenesis.</title>
        <authorList>
            <person name="Tyler B.M."/>
            <person name="Tripathy S."/>
            <person name="Zhang X."/>
            <person name="Dehal P."/>
            <person name="Jiang R.H."/>
            <person name="Aerts A."/>
            <person name="Arredondo F.D."/>
            <person name="Baxter L."/>
            <person name="Bensasson D."/>
            <person name="Beynon J.L."/>
            <person name="Chapman J."/>
            <person name="Damasceno C.M."/>
            <person name="Dorrance A.E."/>
            <person name="Dou D."/>
            <person name="Dickerman A.W."/>
            <person name="Dubchak I.L."/>
            <person name="Garbelotto M."/>
            <person name="Gijzen M."/>
            <person name="Gordon S.G."/>
            <person name="Govers F."/>
            <person name="Grunwald N.J."/>
            <person name="Huang W."/>
            <person name="Ivors K.L."/>
            <person name="Jones R.W."/>
            <person name="Kamoun S."/>
            <person name="Krampis K."/>
            <person name="Lamour K.H."/>
            <person name="Lee M.K."/>
            <person name="McDonald W.H."/>
            <person name="Medina M."/>
            <person name="Meijer H.J."/>
            <person name="Nordberg E.K."/>
            <person name="Maclean D.J."/>
            <person name="Ospina-Giraldo M.D."/>
            <person name="Morris P.F."/>
            <person name="Phuntumart V."/>
            <person name="Putnam N.H."/>
            <person name="Rash S."/>
            <person name="Rose J.K."/>
            <person name="Sakihama Y."/>
            <person name="Salamov A.A."/>
            <person name="Savidor A."/>
            <person name="Scheuring C.F."/>
            <person name="Smith B.M."/>
            <person name="Sobral B.W."/>
            <person name="Terry A."/>
            <person name="Torto-Alalibo T.A."/>
            <person name="Win J."/>
            <person name="Xu Z."/>
            <person name="Zhang H."/>
            <person name="Grigoriev I.V."/>
            <person name="Rokhsar D.S."/>
            <person name="Boore J.L."/>
        </authorList>
    </citation>
    <scope>NUCLEOTIDE SEQUENCE [LARGE SCALE GENOMIC DNA]</scope>
    <source>
        <strain evidence="7 8">P6497</strain>
    </source>
</reference>
<dbReference type="SMART" id="SM00220">
    <property type="entry name" value="S_TKc"/>
    <property type="match status" value="1"/>
</dbReference>
<keyword evidence="1" id="KW-0723">Serine/threonine-protein kinase</keyword>
<dbReference type="GO" id="GO:0004691">
    <property type="term" value="F:cAMP-dependent protein kinase activity"/>
    <property type="evidence" value="ECO:0007669"/>
    <property type="project" value="TreeGrafter"/>
</dbReference>
<dbReference type="KEGG" id="psoj:PHYSODRAFT_293527"/>
<dbReference type="GeneID" id="20640997"/>